<name>A0A0J1FUP4_9FIRM</name>
<organism evidence="1 2">
    <name type="scientific">Desulfosporosinus acididurans</name>
    <dbReference type="NCBI Taxonomy" id="476652"/>
    <lineage>
        <taxon>Bacteria</taxon>
        <taxon>Bacillati</taxon>
        <taxon>Bacillota</taxon>
        <taxon>Clostridia</taxon>
        <taxon>Eubacteriales</taxon>
        <taxon>Desulfitobacteriaceae</taxon>
        <taxon>Desulfosporosinus</taxon>
    </lineage>
</organism>
<keyword evidence="2" id="KW-1185">Reference proteome</keyword>
<dbReference type="STRING" id="476652.DEAC_c13810"/>
<dbReference type="Proteomes" id="UP000036356">
    <property type="component" value="Unassembled WGS sequence"/>
</dbReference>
<protein>
    <recommendedName>
        <fullName evidence="3">AP2-like integrase N-terminal domain-containing protein</fullName>
    </recommendedName>
</protein>
<evidence type="ECO:0000313" key="1">
    <source>
        <dbReference type="EMBL" id="KLU66713.1"/>
    </source>
</evidence>
<evidence type="ECO:0000313" key="2">
    <source>
        <dbReference type="Proteomes" id="UP000036356"/>
    </source>
</evidence>
<accession>A0A0J1FUP4</accession>
<dbReference type="PATRIC" id="fig|476652.3.peg.1417"/>
<dbReference type="AlphaFoldDB" id="A0A0J1FUP4"/>
<comment type="caution">
    <text evidence="1">The sequence shown here is derived from an EMBL/GenBank/DDBJ whole genome shotgun (WGS) entry which is preliminary data.</text>
</comment>
<reference evidence="1 2" key="1">
    <citation type="submission" date="2015-06" db="EMBL/GenBank/DDBJ databases">
        <title>Draft genome of the moderately acidophilic sulfate reducer Candidatus Desulfosporosinus acididurans strain M1.</title>
        <authorList>
            <person name="Poehlein A."/>
            <person name="Petzsch P."/>
            <person name="Johnson B.D."/>
            <person name="Schloemann M."/>
            <person name="Daniel R."/>
            <person name="Muehling M."/>
        </authorList>
    </citation>
    <scope>NUCLEOTIDE SEQUENCE [LARGE SCALE GENOMIC DNA]</scope>
    <source>
        <strain evidence="1 2">M1</strain>
    </source>
</reference>
<gene>
    <name evidence="1" type="ORF">DEAC_c13810</name>
</gene>
<dbReference type="EMBL" id="LDZY01000004">
    <property type="protein sequence ID" value="KLU66713.1"/>
    <property type="molecule type" value="Genomic_DNA"/>
</dbReference>
<evidence type="ECO:0008006" key="3">
    <source>
        <dbReference type="Google" id="ProtNLM"/>
    </source>
</evidence>
<proteinExistence type="predicted"/>
<dbReference type="RefSeq" id="WP_161796420.1">
    <property type="nucleotide sequence ID" value="NZ_LDZY01000004.1"/>
</dbReference>
<sequence length="53" mass="6169">MASFTHRSNGRWQARIVIGKDENGKTLTKYLTRDSLRECKQAVSEIEQRKVTM</sequence>